<protein>
    <submittedName>
        <fullName evidence="1">Uncharacterized protein</fullName>
    </submittedName>
</protein>
<evidence type="ECO:0000313" key="2">
    <source>
        <dbReference type="Proteomes" id="UP000216438"/>
    </source>
</evidence>
<dbReference type="EMBL" id="CP016303">
    <property type="protein sequence ID" value="ASX25889.1"/>
    <property type="molecule type" value="Genomic_DNA"/>
</dbReference>
<dbReference type="RefSeq" id="WP_016857268.1">
    <property type="nucleotide sequence ID" value="NZ_CP016303.1"/>
</dbReference>
<name>A0A249DX09_9ENTR</name>
<gene>
    <name evidence="1" type="ORF">BA171_01730</name>
</gene>
<organism evidence="1 2">
    <name type="scientific">Candidatus Hamiltonella defensa</name>
    <name type="common">Bemisia tabaci</name>
    <dbReference type="NCBI Taxonomy" id="672795"/>
    <lineage>
        <taxon>Bacteria</taxon>
        <taxon>Pseudomonadati</taxon>
        <taxon>Pseudomonadota</taxon>
        <taxon>Gammaproteobacteria</taxon>
        <taxon>Enterobacterales</taxon>
        <taxon>Enterobacteriaceae</taxon>
        <taxon>aphid secondary symbionts</taxon>
        <taxon>Candidatus Williamhamiltonella</taxon>
    </lineage>
</organism>
<reference evidence="1 2" key="2">
    <citation type="submission" date="2017-09" db="EMBL/GenBank/DDBJ databases">
        <title>The genome of whitefly Bemisia tabaci, a global crop pest, provides novel insights into virus transmission, host adaptation and insecticide resistance.</title>
        <authorList>
            <person name="Kaur N."/>
            <person name="Kliot A."/>
            <person name="Pinheiro P.V."/>
            <person name="Luan J."/>
            <person name="Zheng Y."/>
            <person name="Liu W."/>
            <person name="Sun H."/>
            <person name="Yang X."/>
            <person name="Xu Y."/>
            <person name="Luo Y."/>
            <person name="Kruse A."/>
            <person name="Fisher T.W."/>
            <person name="Nelson D.R."/>
            <person name="Elimelech M."/>
            <person name="MacCoss M."/>
            <person name="Johnson R."/>
            <person name="Cohen E."/>
            <person name="Hunter W.B."/>
            <person name="Brown J.K."/>
            <person name="Jander G."/>
            <person name="Cilia M."/>
            <person name="Douglas A.E."/>
            <person name="Ghanim M."/>
            <person name="Simmons A.M."/>
            <person name="Wintermantel W.M."/>
            <person name="Ling K.-S."/>
            <person name="Fei Z."/>
        </authorList>
    </citation>
    <scope>NUCLEOTIDE SEQUENCE [LARGE SCALE GENOMIC DNA]</scope>
    <source>
        <strain evidence="1 2">MEAM1</strain>
    </source>
</reference>
<evidence type="ECO:0000313" key="1">
    <source>
        <dbReference type="EMBL" id="ASX25889.1"/>
    </source>
</evidence>
<dbReference type="AlphaFoldDB" id="A0A249DX09"/>
<reference evidence="2" key="1">
    <citation type="submission" date="2016-06" db="EMBL/GenBank/DDBJ databases">
        <authorList>
            <person name="Chen W."/>
            <person name="Hasegawa D.K."/>
        </authorList>
    </citation>
    <scope>NUCLEOTIDE SEQUENCE [LARGE SCALE GENOMIC DNA]</scope>
    <source>
        <strain evidence="2">MEAM1</strain>
    </source>
</reference>
<sequence length="68" mass="7924">MLRTLYLPRFLVRRKKTQNILTESVTPRVVVAPELGSLSNKTRLAQYCRKKAIKKANPEATFPFEIYE</sequence>
<accession>A0A249DX09</accession>
<proteinExistence type="predicted"/>
<dbReference type="Proteomes" id="UP000216438">
    <property type="component" value="Chromosome"/>
</dbReference>